<dbReference type="Pfam" id="PF14223">
    <property type="entry name" value="Retrotran_gag_2"/>
    <property type="match status" value="1"/>
</dbReference>
<accession>A0A2N9F4R1</accession>
<feature type="compositionally biased region" description="Polar residues" evidence="1">
    <location>
        <begin position="416"/>
        <end position="444"/>
    </location>
</feature>
<evidence type="ECO:0000259" key="2">
    <source>
        <dbReference type="Pfam" id="PF07727"/>
    </source>
</evidence>
<feature type="region of interest" description="Disordered" evidence="1">
    <location>
        <begin position="412"/>
        <end position="444"/>
    </location>
</feature>
<protein>
    <recommendedName>
        <fullName evidence="2">Reverse transcriptase Ty1/copia-type domain-containing protein</fullName>
    </recommendedName>
</protein>
<name>A0A2N9F4R1_FAGSY</name>
<gene>
    <name evidence="3" type="ORF">FSB_LOCUS9957</name>
</gene>
<feature type="compositionally biased region" description="Low complexity" evidence="1">
    <location>
        <begin position="131"/>
        <end position="149"/>
    </location>
</feature>
<dbReference type="PANTHER" id="PTHR11439">
    <property type="entry name" value="GAG-POL-RELATED RETROTRANSPOSON"/>
    <property type="match status" value="1"/>
</dbReference>
<evidence type="ECO:0000313" key="3">
    <source>
        <dbReference type="EMBL" id="SPC82075.1"/>
    </source>
</evidence>
<proteinExistence type="predicted"/>
<feature type="region of interest" description="Disordered" evidence="1">
    <location>
        <begin position="107"/>
        <end position="165"/>
    </location>
</feature>
<organism evidence="3">
    <name type="scientific">Fagus sylvatica</name>
    <name type="common">Beechnut</name>
    <dbReference type="NCBI Taxonomy" id="28930"/>
    <lineage>
        <taxon>Eukaryota</taxon>
        <taxon>Viridiplantae</taxon>
        <taxon>Streptophyta</taxon>
        <taxon>Embryophyta</taxon>
        <taxon>Tracheophyta</taxon>
        <taxon>Spermatophyta</taxon>
        <taxon>Magnoliopsida</taxon>
        <taxon>eudicotyledons</taxon>
        <taxon>Gunneridae</taxon>
        <taxon>Pentapetalae</taxon>
        <taxon>rosids</taxon>
        <taxon>fabids</taxon>
        <taxon>Fagales</taxon>
        <taxon>Fagaceae</taxon>
        <taxon>Fagus</taxon>
    </lineage>
</organism>
<dbReference type="InterPro" id="IPR013103">
    <property type="entry name" value="RVT_2"/>
</dbReference>
<dbReference type="InterPro" id="IPR043502">
    <property type="entry name" value="DNA/RNA_pol_sf"/>
</dbReference>
<sequence>MFTSQSRARQMQLHCQISTLKKGDSSIADYFHKFTTLADTLAAIEHPLFDYQLVSFFMSGLGSKYNSMVASIQTHSRPYTLDDLYGLFLSHELRIAQNQPTMDLSHASANYANNSSSHRSNNSGGQGGGRNNSNPFSPGRGSFSNSQRNNRGRGRGRNNSNRPVCQVCHKPGHVALSFYHRFDNSYIAESSQNMHALYARPHVAFDLNWYFDSGATHHLTNDLANLNVRAEEYIGSETIRVLNGASKDGLYPFPASSNKHSPRFALLGERASLQHWHSILDYSSLHKEYKCFHILSSRICISRDVVFLESQFPFKNFTVPHLESPSILGSPLGLQPIITKPNTRSVLAAQSIAPLIPIFPLEPVTTHLASTPPQNPIQAQEPESLINSPASAQNPNPLSLSLASSPSETVAPLLSANHNSSPSPSQTHHQNPTHPMTTRSKNNITQPKHFIDGTVRYPIPKALLVEAHLDPNTVEPTYFTIVNKNPYWRHAMNLEFDAHMKNGTWRYKARLVAKGFHQQPNIDYSETFSPVIKPTMVRTVLSIAFSAGWPIRQIDIQNAFLHGNLSEEVFMHQPPRYSHPSFPHHVCKLKKAFYGLKQAPRAWFSLLSTRLIALRFHGSLSDTSLFIYKSSIYTMFILIYVDDIIITSSSTSAIDNLLSSLQTDFAVKDLGSLHYFLGIEVIRNTAGILLSQKRYILDLLKCTHMLDAKPVSSPMASSTSLFAHEGELFPDQTLFRSTVGALQYLALTRPDIAFTVNKLSQFMHKLTLLHWKQATVARYSTEAEYKALANTAAEIKWFKSLLNELGLSFRSPLVLWCDNIGATYLSSNPVFHARTKHVEIDFHFVRDMVAAKHLLVRFISSQDQLADLLTKPISSSRFAFLRTKLNILPIPLGLRGSVKNKVQDQHYNRRYTQATEQQIYTKPKLYRVLDNNQIK</sequence>
<evidence type="ECO:0000256" key="1">
    <source>
        <dbReference type="SAM" id="MobiDB-lite"/>
    </source>
</evidence>
<dbReference type="CDD" id="cd09272">
    <property type="entry name" value="RNase_HI_RT_Ty1"/>
    <property type="match status" value="1"/>
</dbReference>
<dbReference type="EMBL" id="OIVN01000557">
    <property type="protein sequence ID" value="SPC82075.1"/>
    <property type="molecule type" value="Genomic_DNA"/>
</dbReference>
<dbReference type="Pfam" id="PF07727">
    <property type="entry name" value="RVT_2"/>
    <property type="match status" value="1"/>
</dbReference>
<dbReference type="PANTHER" id="PTHR11439:SF450">
    <property type="entry name" value="REVERSE TRANSCRIPTASE TY1_COPIA-TYPE DOMAIN-CONTAINING PROTEIN"/>
    <property type="match status" value="1"/>
</dbReference>
<dbReference type="SUPFAM" id="SSF56672">
    <property type="entry name" value="DNA/RNA polymerases"/>
    <property type="match status" value="1"/>
</dbReference>
<feature type="domain" description="Reverse transcriptase Ty1/copia-type" evidence="2">
    <location>
        <begin position="500"/>
        <end position="716"/>
    </location>
</feature>
<reference evidence="3" key="1">
    <citation type="submission" date="2018-02" db="EMBL/GenBank/DDBJ databases">
        <authorList>
            <person name="Cohen D.B."/>
            <person name="Kent A.D."/>
        </authorList>
    </citation>
    <scope>NUCLEOTIDE SEQUENCE</scope>
</reference>
<dbReference type="AlphaFoldDB" id="A0A2N9F4R1"/>
<feature type="compositionally biased region" description="Low complexity" evidence="1">
    <location>
        <begin position="107"/>
        <end position="123"/>
    </location>
</feature>